<evidence type="ECO:0000313" key="2">
    <source>
        <dbReference type="EMBL" id="KAK7848781.1"/>
    </source>
</evidence>
<accession>A0AAW0LEI8</accession>
<feature type="compositionally biased region" description="Polar residues" evidence="1">
    <location>
        <begin position="29"/>
        <end position="56"/>
    </location>
</feature>
<keyword evidence="3" id="KW-1185">Reference proteome</keyword>
<dbReference type="PANTHER" id="PTHR47866">
    <property type="entry name" value="HYDROXYPROLINE-RICH GLYCOPROTEIN FAMILY PROTEIN"/>
    <property type="match status" value="1"/>
</dbReference>
<proteinExistence type="predicted"/>
<organism evidence="2 3">
    <name type="scientific">Quercus suber</name>
    <name type="common">Cork oak</name>
    <dbReference type="NCBI Taxonomy" id="58331"/>
    <lineage>
        <taxon>Eukaryota</taxon>
        <taxon>Viridiplantae</taxon>
        <taxon>Streptophyta</taxon>
        <taxon>Embryophyta</taxon>
        <taxon>Tracheophyta</taxon>
        <taxon>Spermatophyta</taxon>
        <taxon>Magnoliopsida</taxon>
        <taxon>eudicotyledons</taxon>
        <taxon>Gunneridae</taxon>
        <taxon>Pentapetalae</taxon>
        <taxon>rosids</taxon>
        <taxon>fabids</taxon>
        <taxon>Fagales</taxon>
        <taxon>Fagaceae</taxon>
        <taxon>Quercus</taxon>
    </lineage>
</organism>
<gene>
    <name evidence="2" type="ORF">CFP56_004432</name>
</gene>
<dbReference type="PANTHER" id="PTHR47866:SF2">
    <property type="entry name" value="HYDROXYPROLINE-RICH GLYCOPROTEIN FAMILY PROTEIN"/>
    <property type="match status" value="1"/>
</dbReference>
<protein>
    <submittedName>
        <fullName evidence="2">Uncharacterized protein</fullName>
    </submittedName>
</protein>
<comment type="caution">
    <text evidence="2">The sequence shown here is derived from an EMBL/GenBank/DDBJ whole genome shotgun (WGS) entry which is preliminary data.</text>
</comment>
<dbReference type="EMBL" id="PKMF04000123">
    <property type="protein sequence ID" value="KAK7848781.1"/>
    <property type="molecule type" value="Genomic_DNA"/>
</dbReference>
<feature type="region of interest" description="Disordered" evidence="1">
    <location>
        <begin position="1"/>
        <end position="63"/>
    </location>
</feature>
<dbReference type="Proteomes" id="UP000237347">
    <property type="component" value="Unassembled WGS sequence"/>
</dbReference>
<reference evidence="2 3" key="1">
    <citation type="journal article" date="2018" name="Sci. Data">
        <title>The draft genome sequence of cork oak.</title>
        <authorList>
            <person name="Ramos A.M."/>
            <person name="Usie A."/>
            <person name="Barbosa P."/>
            <person name="Barros P.M."/>
            <person name="Capote T."/>
            <person name="Chaves I."/>
            <person name="Simoes F."/>
            <person name="Abreu I."/>
            <person name="Carrasquinho I."/>
            <person name="Faro C."/>
            <person name="Guimaraes J.B."/>
            <person name="Mendonca D."/>
            <person name="Nobrega F."/>
            <person name="Rodrigues L."/>
            <person name="Saibo N.J.M."/>
            <person name="Varela M.C."/>
            <person name="Egas C."/>
            <person name="Matos J."/>
            <person name="Miguel C.M."/>
            <person name="Oliveira M.M."/>
            <person name="Ricardo C.P."/>
            <person name="Goncalves S."/>
        </authorList>
    </citation>
    <scope>NUCLEOTIDE SEQUENCE [LARGE SCALE GENOMIC DNA]</scope>
    <source>
        <strain evidence="3">cv. HL8</strain>
    </source>
</reference>
<evidence type="ECO:0000256" key="1">
    <source>
        <dbReference type="SAM" id="MobiDB-lite"/>
    </source>
</evidence>
<feature type="compositionally biased region" description="Low complexity" evidence="1">
    <location>
        <begin position="1"/>
        <end position="13"/>
    </location>
</feature>
<dbReference type="AlphaFoldDB" id="A0AAW0LEI8"/>
<name>A0AAW0LEI8_QUESU</name>
<sequence length="77" mass="8462">MLEMVQPPQAIPSIQPPVSQPPQQSAQPHQMSNIQAAHSPPSQVGMQDQTGASQIPPSRKQHQNQTVILLQLLLFLH</sequence>
<evidence type="ECO:0000313" key="3">
    <source>
        <dbReference type="Proteomes" id="UP000237347"/>
    </source>
</evidence>